<dbReference type="Pfam" id="PF10030">
    <property type="entry name" value="DUF2272"/>
    <property type="match status" value="1"/>
</dbReference>
<evidence type="ECO:0000313" key="3">
    <source>
        <dbReference type="Proteomes" id="UP001148313"/>
    </source>
</evidence>
<keyword evidence="3" id="KW-1185">Reference proteome</keyword>
<proteinExistence type="predicted"/>
<dbReference type="RefSeq" id="WP_271092260.1">
    <property type="nucleotide sequence ID" value="NZ_JAPJZH010000022.1"/>
</dbReference>
<protein>
    <submittedName>
        <fullName evidence="2">DUF2272 domain-containing protein</fullName>
    </submittedName>
</protein>
<organism evidence="2 3">
    <name type="scientific">Hoeflea poritis</name>
    <dbReference type="NCBI Taxonomy" id="2993659"/>
    <lineage>
        <taxon>Bacteria</taxon>
        <taxon>Pseudomonadati</taxon>
        <taxon>Pseudomonadota</taxon>
        <taxon>Alphaproteobacteria</taxon>
        <taxon>Hyphomicrobiales</taxon>
        <taxon>Rhizobiaceae</taxon>
        <taxon>Hoeflea</taxon>
    </lineage>
</organism>
<dbReference type="Proteomes" id="UP001148313">
    <property type="component" value="Unassembled WGS sequence"/>
</dbReference>
<dbReference type="InterPro" id="IPR019262">
    <property type="entry name" value="DUF2272"/>
</dbReference>
<gene>
    <name evidence="2" type="ORF">OOZ53_23765</name>
</gene>
<comment type="caution">
    <text evidence="2">The sequence shown here is derived from an EMBL/GenBank/DDBJ whole genome shotgun (WGS) entry which is preliminary data.</text>
</comment>
<dbReference type="EMBL" id="JAPJZH010000022">
    <property type="protein sequence ID" value="MDA4848396.1"/>
    <property type="molecule type" value="Genomic_DNA"/>
</dbReference>
<feature type="domain" description="DUF2272" evidence="1">
    <location>
        <begin position="73"/>
        <end position="214"/>
    </location>
</feature>
<accession>A0ABT4VUM0</accession>
<reference evidence="2" key="1">
    <citation type="submission" date="2022-11" db="EMBL/GenBank/DDBJ databases">
        <title>Hoeflea poritis sp. nov., isolated from scleractinian coral Porites lutea.</title>
        <authorList>
            <person name="Zhang G."/>
            <person name="Wei Q."/>
            <person name="Cai L."/>
        </authorList>
    </citation>
    <scope>NUCLEOTIDE SEQUENCE</scope>
    <source>
        <strain evidence="2">E7-10</strain>
    </source>
</reference>
<evidence type="ECO:0000259" key="1">
    <source>
        <dbReference type="Pfam" id="PF10030"/>
    </source>
</evidence>
<sequence>MPVSELDQRTARVAVTEWWAWGGQFVDGESSSLPKKKISNGPGAAGLETKSGYKQRVYTYFKMGVYPSSNGWKKNKQDPWSAAFISYCLRLGGAGSSFPYSVGHHRYVSEAARNTMAGNSQNTIAAYDSADIAPSVGDLLWRGRKPKKGLDTSKWDLQDIIKHVKAGKGGFPSHCDLVVSIDDDAGHVYSIGGNVSNRVLRMRSQIDEYGILTNTRYRVIIRNNITETAGV</sequence>
<evidence type="ECO:0000313" key="2">
    <source>
        <dbReference type="EMBL" id="MDA4848396.1"/>
    </source>
</evidence>
<name>A0ABT4VUM0_9HYPH</name>